<dbReference type="PANTHER" id="PTHR39337:SF1">
    <property type="entry name" value="BLR5642 PROTEIN"/>
    <property type="match status" value="1"/>
</dbReference>
<accession>A0ABS5M5E5</accession>
<dbReference type="Proteomes" id="UP000811492">
    <property type="component" value="Unassembled WGS sequence"/>
</dbReference>
<dbReference type="PIRSF" id="PIRSF024492">
    <property type="entry name" value="UCP024492"/>
    <property type="match status" value="1"/>
</dbReference>
<sequence length="190" mass="21864">MKRNQLKVSSDLRRSFLTIGHSNLSLDEFLDLLTDNKIHRVVDVRKLPGSTKYPQFNEGALRDSLAAQGIQLVRFEGLTGRRPVSKVVPFEVNSWWENRSFHNYADHALSKEFEEAFMELYEQRTSHRSVLMCAEAVWWRCHRRIIADHLLAQGKRVWHILGKNQVKPAELSPGARVSDGAVTYPARKPS</sequence>
<proteinExistence type="predicted"/>
<comment type="caution">
    <text evidence="1">The sequence shown here is derived from an EMBL/GenBank/DDBJ whole genome shotgun (WGS) entry which is preliminary data.</text>
</comment>
<reference evidence="1 2" key="1">
    <citation type="submission" date="2021-02" db="EMBL/GenBank/DDBJ databases">
        <title>Draft genome and description of Leucobacter sp nov strain Marseille-Q4368.</title>
        <authorList>
            <person name="Boxberger M."/>
            <person name="La Scola B."/>
        </authorList>
    </citation>
    <scope>NUCLEOTIDE SEQUENCE [LARGE SCALE GENOMIC DNA]</scope>
    <source>
        <strain evidence="1 2">Marseille-Q4368</strain>
    </source>
</reference>
<dbReference type="InterPro" id="IPR014519">
    <property type="entry name" value="UCP024492"/>
</dbReference>
<gene>
    <name evidence="1" type="ORF">JSQ98_09415</name>
</gene>
<dbReference type="EMBL" id="JAFEVO010000001">
    <property type="protein sequence ID" value="MBS3182408.1"/>
    <property type="molecule type" value="Genomic_DNA"/>
</dbReference>
<dbReference type="PANTHER" id="PTHR39337">
    <property type="entry name" value="BLR5642 PROTEIN"/>
    <property type="match status" value="1"/>
</dbReference>
<keyword evidence="2" id="KW-1185">Reference proteome</keyword>
<dbReference type="InterPro" id="IPR007438">
    <property type="entry name" value="DUF488"/>
</dbReference>
<evidence type="ECO:0000313" key="2">
    <source>
        <dbReference type="Proteomes" id="UP000811492"/>
    </source>
</evidence>
<organism evidence="1 2">
    <name type="scientific">Leucobacter manosquensis</name>
    <dbReference type="NCBI Taxonomy" id="2810611"/>
    <lineage>
        <taxon>Bacteria</taxon>
        <taxon>Bacillati</taxon>
        <taxon>Actinomycetota</taxon>
        <taxon>Actinomycetes</taxon>
        <taxon>Micrococcales</taxon>
        <taxon>Microbacteriaceae</taxon>
        <taxon>Leucobacter</taxon>
    </lineage>
</organism>
<dbReference type="Pfam" id="PF04343">
    <property type="entry name" value="DUF488"/>
    <property type="match status" value="1"/>
</dbReference>
<evidence type="ECO:0000313" key="1">
    <source>
        <dbReference type="EMBL" id="MBS3182408.1"/>
    </source>
</evidence>
<protein>
    <submittedName>
        <fullName evidence="1">DUF488 domain-containing protein</fullName>
    </submittedName>
</protein>
<name>A0ABS5M5E5_9MICO</name>